<gene>
    <name evidence="1" type="ORF">PBRASI_LOCUS1071</name>
</gene>
<sequence>MQNSSTSRKLRTPSLIERATDKLWWIQGNLHLKANWEEAPKLPGWEGKISMDIRVPIHQLQGYYNQSTSLIAACVLSHFVDTVPSSDATSVSDSLETIVSLTDTPSSLIIFQRLPLILLNYISIVLAL</sequence>
<proteinExistence type="predicted"/>
<evidence type="ECO:0000313" key="2">
    <source>
        <dbReference type="Proteomes" id="UP000789739"/>
    </source>
</evidence>
<keyword evidence="2" id="KW-1185">Reference proteome</keyword>
<evidence type="ECO:0000313" key="1">
    <source>
        <dbReference type="EMBL" id="CAG8471021.1"/>
    </source>
</evidence>
<feature type="non-terminal residue" evidence="1">
    <location>
        <position position="128"/>
    </location>
</feature>
<accession>A0A9N8W4S6</accession>
<name>A0A9N8W4S6_9GLOM</name>
<organism evidence="1 2">
    <name type="scientific">Paraglomus brasilianum</name>
    <dbReference type="NCBI Taxonomy" id="144538"/>
    <lineage>
        <taxon>Eukaryota</taxon>
        <taxon>Fungi</taxon>
        <taxon>Fungi incertae sedis</taxon>
        <taxon>Mucoromycota</taxon>
        <taxon>Glomeromycotina</taxon>
        <taxon>Glomeromycetes</taxon>
        <taxon>Paraglomerales</taxon>
        <taxon>Paraglomeraceae</taxon>
        <taxon>Paraglomus</taxon>
    </lineage>
</organism>
<dbReference type="EMBL" id="CAJVPI010000064">
    <property type="protein sequence ID" value="CAG8471021.1"/>
    <property type="molecule type" value="Genomic_DNA"/>
</dbReference>
<protein>
    <submittedName>
        <fullName evidence="1">11741_t:CDS:1</fullName>
    </submittedName>
</protein>
<comment type="caution">
    <text evidence="1">The sequence shown here is derived from an EMBL/GenBank/DDBJ whole genome shotgun (WGS) entry which is preliminary data.</text>
</comment>
<feature type="non-terminal residue" evidence="1">
    <location>
        <position position="1"/>
    </location>
</feature>
<dbReference type="Proteomes" id="UP000789739">
    <property type="component" value="Unassembled WGS sequence"/>
</dbReference>
<reference evidence="1" key="1">
    <citation type="submission" date="2021-06" db="EMBL/GenBank/DDBJ databases">
        <authorList>
            <person name="Kallberg Y."/>
            <person name="Tangrot J."/>
            <person name="Rosling A."/>
        </authorList>
    </citation>
    <scope>NUCLEOTIDE SEQUENCE</scope>
    <source>
        <strain evidence="1">BR232B</strain>
    </source>
</reference>
<dbReference type="AlphaFoldDB" id="A0A9N8W4S6"/>